<dbReference type="Pfam" id="PF01297">
    <property type="entry name" value="ZnuA"/>
    <property type="match status" value="1"/>
</dbReference>
<evidence type="ECO:0000313" key="6">
    <source>
        <dbReference type="Proteomes" id="UP000032740"/>
    </source>
</evidence>
<dbReference type="InterPro" id="IPR050492">
    <property type="entry name" value="Bact_metal-bind_prot9"/>
</dbReference>
<comment type="similarity">
    <text evidence="1">Belongs to the bacterial solute-binding protein 9 family.</text>
</comment>
<dbReference type="Proteomes" id="UP000032740">
    <property type="component" value="Chromosome"/>
</dbReference>
<evidence type="ECO:0000256" key="4">
    <source>
        <dbReference type="SAM" id="SignalP"/>
    </source>
</evidence>
<gene>
    <name evidence="5" type="ORF">BN85406010</name>
</gene>
<accession>U4KKN1</accession>
<dbReference type="InterPro" id="IPR006127">
    <property type="entry name" value="ZnuA-like"/>
</dbReference>
<protein>
    <submittedName>
        <fullName evidence="5">Metal ion ABC transport system, periplasmic component/surface adhesin</fullName>
    </submittedName>
</protein>
<dbReference type="Gene3D" id="3.40.50.1980">
    <property type="entry name" value="Nitrogenase molybdenum iron protein domain"/>
    <property type="match status" value="2"/>
</dbReference>
<dbReference type="EMBL" id="FO681347">
    <property type="protein sequence ID" value="CCV64178.1"/>
    <property type="molecule type" value="Genomic_DNA"/>
</dbReference>
<evidence type="ECO:0000256" key="2">
    <source>
        <dbReference type="ARBA" id="ARBA00022448"/>
    </source>
</evidence>
<dbReference type="PANTHER" id="PTHR42953:SF3">
    <property type="entry name" value="HIGH-AFFINITY ZINC UPTAKE SYSTEM PROTEIN ZNUA"/>
    <property type="match status" value="1"/>
</dbReference>
<dbReference type="InterPro" id="IPR006129">
    <property type="entry name" value="AdhesinB"/>
</dbReference>
<dbReference type="STRING" id="1318466.BN85406010"/>
<reference evidence="5 6" key="1">
    <citation type="journal article" date="2013" name="J. Mol. Microbiol. Biotechnol.">
        <title>Analysis of the Complete Genomes of Acholeplasma brassicae , A. palmae and A. laidlawii and Their Comparison to the Obligate Parasites from ' Candidatus Phytoplasma'.</title>
        <authorList>
            <person name="Kube M."/>
            <person name="Siewert C."/>
            <person name="Migdoll A.M."/>
            <person name="Duduk B."/>
            <person name="Holz S."/>
            <person name="Rabus R."/>
            <person name="Seemuller E."/>
            <person name="Mitrovic J."/>
            <person name="Muller I."/>
            <person name="Buttner C."/>
            <person name="Reinhardt R."/>
        </authorList>
    </citation>
    <scope>NUCLEOTIDE SEQUENCE [LARGE SCALE GENOMIC DNA]</scope>
    <source>
        <strain evidence="5 6">J233</strain>
    </source>
</reference>
<evidence type="ECO:0000256" key="1">
    <source>
        <dbReference type="ARBA" id="ARBA00011028"/>
    </source>
</evidence>
<keyword evidence="3 4" id="KW-0732">Signal</keyword>
<evidence type="ECO:0000256" key="3">
    <source>
        <dbReference type="ARBA" id="ARBA00022729"/>
    </source>
</evidence>
<dbReference type="PRINTS" id="PR00691">
    <property type="entry name" value="ADHESINB"/>
</dbReference>
<name>U4KKN1_ALTPJ</name>
<proteinExistence type="inferred from homology"/>
<dbReference type="GO" id="GO:0007155">
    <property type="term" value="P:cell adhesion"/>
    <property type="evidence" value="ECO:0007669"/>
    <property type="project" value="InterPro"/>
</dbReference>
<evidence type="ECO:0000313" key="5">
    <source>
        <dbReference type="EMBL" id="CCV64178.1"/>
    </source>
</evidence>
<dbReference type="GO" id="GO:0030001">
    <property type="term" value="P:metal ion transport"/>
    <property type="evidence" value="ECO:0007669"/>
    <property type="project" value="InterPro"/>
</dbReference>
<sequence length="303" mass="34474">MVFIKTYIKKLFFIFSILLSSFILVACNKDADADIITTLYPQYDIAKNIVGNKKEVKLLTPFGSEVHDFSPTAKDIVNIRKADLFIYTSDIMEPWVKDILTESTHSINLSTSYTLVPYKNNALVDDIHFWTDPLIIIDLVKVIKQSIIKIDPENELFYEENASAYINKINKVHDDLLNLGNKQTIFFYGHNALASFGARYELNIISLSGNYKPDAELQPSQLENLKKAIIQNNAHFLFVGELIDLKGPNTLVSDLKKSGYQLTLLELHGFHNISLEQSKEGLTYAQLLERNYINLKQAFDSAN</sequence>
<dbReference type="PROSITE" id="PS51257">
    <property type="entry name" value="PROKAR_LIPOPROTEIN"/>
    <property type="match status" value="1"/>
</dbReference>
<keyword evidence="6" id="KW-1185">Reference proteome</keyword>
<keyword evidence="2" id="KW-0813">Transport</keyword>
<dbReference type="RefSeq" id="WP_026658021.1">
    <property type="nucleotide sequence ID" value="NC_022538.1"/>
</dbReference>
<dbReference type="AlphaFoldDB" id="U4KKN1"/>
<dbReference type="PANTHER" id="PTHR42953">
    <property type="entry name" value="HIGH-AFFINITY ZINC UPTAKE SYSTEM PROTEIN ZNUA-RELATED"/>
    <property type="match status" value="1"/>
</dbReference>
<dbReference type="SUPFAM" id="SSF53807">
    <property type="entry name" value="Helical backbone' metal receptor"/>
    <property type="match status" value="1"/>
</dbReference>
<organism evidence="5 6">
    <name type="scientific">Alteracholeplasma palmae (strain ATCC 49389 / J233)</name>
    <name type="common">Acholeplasma palmae</name>
    <dbReference type="NCBI Taxonomy" id="1318466"/>
    <lineage>
        <taxon>Bacteria</taxon>
        <taxon>Bacillati</taxon>
        <taxon>Mycoplasmatota</taxon>
        <taxon>Mollicutes</taxon>
        <taxon>Acholeplasmatales</taxon>
        <taxon>Acholeplasmataceae</taxon>
        <taxon>Acholeplasma</taxon>
    </lineage>
</organism>
<feature type="chain" id="PRO_5004650513" evidence="4">
    <location>
        <begin position="27"/>
        <end position="303"/>
    </location>
</feature>
<feature type="signal peptide" evidence="4">
    <location>
        <begin position="1"/>
        <end position="26"/>
    </location>
</feature>
<dbReference type="GO" id="GO:0046872">
    <property type="term" value="F:metal ion binding"/>
    <property type="evidence" value="ECO:0007669"/>
    <property type="project" value="InterPro"/>
</dbReference>
<dbReference type="OrthoDB" id="9810636at2"/>
<dbReference type="HOGENOM" id="CLU_016838_1_0_14"/>
<dbReference type="KEGG" id="apal:BN85406010"/>